<dbReference type="EMBL" id="CM009291">
    <property type="protein sequence ID" value="PNT48756.1"/>
    <property type="molecule type" value="Genomic_DNA"/>
</dbReference>
<evidence type="ECO:0000313" key="1">
    <source>
        <dbReference type="EMBL" id="PNT48756.1"/>
    </source>
</evidence>
<accession>A0A2K2BG47</accession>
<evidence type="ECO:0000313" key="2">
    <source>
        <dbReference type="Proteomes" id="UP000006729"/>
    </source>
</evidence>
<reference evidence="1 2" key="1">
    <citation type="journal article" date="2006" name="Science">
        <title>The genome of black cottonwood, Populus trichocarpa (Torr. &amp; Gray).</title>
        <authorList>
            <person name="Tuskan G.A."/>
            <person name="Difazio S."/>
            <person name="Jansson S."/>
            <person name="Bohlmann J."/>
            <person name="Grigoriev I."/>
            <person name="Hellsten U."/>
            <person name="Putnam N."/>
            <person name="Ralph S."/>
            <person name="Rombauts S."/>
            <person name="Salamov A."/>
            <person name="Schein J."/>
            <person name="Sterck L."/>
            <person name="Aerts A."/>
            <person name="Bhalerao R.R."/>
            <person name="Bhalerao R.P."/>
            <person name="Blaudez D."/>
            <person name="Boerjan W."/>
            <person name="Brun A."/>
            <person name="Brunner A."/>
            <person name="Busov V."/>
            <person name="Campbell M."/>
            <person name="Carlson J."/>
            <person name="Chalot M."/>
            <person name="Chapman J."/>
            <person name="Chen G.L."/>
            <person name="Cooper D."/>
            <person name="Coutinho P.M."/>
            <person name="Couturier J."/>
            <person name="Covert S."/>
            <person name="Cronk Q."/>
            <person name="Cunningham R."/>
            <person name="Davis J."/>
            <person name="Degroeve S."/>
            <person name="Dejardin A."/>
            <person name="Depamphilis C."/>
            <person name="Detter J."/>
            <person name="Dirks B."/>
            <person name="Dubchak I."/>
            <person name="Duplessis S."/>
            <person name="Ehlting J."/>
            <person name="Ellis B."/>
            <person name="Gendler K."/>
            <person name="Goodstein D."/>
            <person name="Gribskov M."/>
            <person name="Grimwood J."/>
            <person name="Groover A."/>
            <person name="Gunter L."/>
            <person name="Hamberger B."/>
            <person name="Heinze B."/>
            <person name="Helariutta Y."/>
            <person name="Henrissat B."/>
            <person name="Holligan D."/>
            <person name="Holt R."/>
            <person name="Huang W."/>
            <person name="Islam-Faridi N."/>
            <person name="Jones S."/>
            <person name="Jones-Rhoades M."/>
            <person name="Jorgensen R."/>
            <person name="Joshi C."/>
            <person name="Kangasjarvi J."/>
            <person name="Karlsson J."/>
            <person name="Kelleher C."/>
            <person name="Kirkpatrick R."/>
            <person name="Kirst M."/>
            <person name="Kohler A."/>
            <person name="Kalluri U."/>
            <person name="Larimer F."/>
            <person name="Leebens-Mack J."/>
            <person name="Leple J.C."/>
            <person name="Locascio P."/>
            <person name="Lou Y."/>
            <person name="Lucas S."/>
            <person name="Martin F."/>
            <person name="Montanini B."/>
            <person name="Napoli C."/>
            <person name="Nelson D.R."/>
            <person name="Nelson C."/>
            <person name="Nieminen K."/>
            <person name="Nilsson O."/>
            <person name="Pereda V."/>
            <person name="Peter G."/>
            <person name="Philippe R."/>
            <person name="Pilate G."/>
            <person name="Poliakov A."/>
            <person name="Razumovskaya J."/>
            <person name="Richardson P."/>
            <person name="Rinaldi C."/>
            <person name="Ritland K."/>
            <person name="Rouze P."/>
            <person name="Ryaboy D."/>
            <person name="Schmutz J."/>
            <person name="Schrader J."/>
            <person name="Segerman B."/>
            <person name="Shin H."/>
            <person name="Siddiqui A."/>
            <person name="Sterky F."/>
            <person name="Terry A."/>
            <person name="Tsai C.J."/>
            <person name="Uberbacher E."/>
            <person name="Unneberg P."/>
            <person name="Vahala J."/>
            <person name="Wall K."/>
            <person name="Wessler S."/>
            <person name="Yang G."/>
            <person name="Yin T."/>
            <person name="Douglas C."/>
            <person name="Marra M."/>
            <person name="Sandberg G."/>
            <person name="Van de Peer Y."/>
            <person name="Rokhsar D."/>
        </authorList>
    </citation>
    <scope>NUCLEOTIDE SEQUENCE [LARGE SCALE GENOMIC DNA]</scope>
    <source>
        <strain evidence="2">cv. Nisqually</strain>
    </source>
</reference>
<dbReference type="AlphaFoldDB" id="A0A2K2BG47"/>
<gene>
    <name evidence="1" type="ORF">POPTR_002G093700</name>
</gene>
<protein>
    <submittedName>
        <fullName evidence="1">Uncharacterized protein</fullName>
    </submittedName>
</protein>
<organism evidence="1 2">
    <name type="scientific">Populus trichocarpa</name>
    <name type="common">Western balsam poplar</name>
    <name type="synonym">Populus balsamifera subsp. trichocarpa</name>
    <dbReference type="NCBI Taxonomy" id="3694"/>
    <lineage>
        <taxon>Eukaryota</taxon>
        <taxon>Viridiplantae</taxon>
        <taxon>Streptophyta</taxon>
        <taxon>Embryophyta</taxon>
        <taxon>Tracheophyta</taxon>
        <taxon>Spermatophyta</taxon>
        <taxon>Magnoliopsida</taxon>
        <taxon>eudicotyledons</taxon>
        <taxon>Gunneridae</taxon>
        <taxon>Pentapetalae</taxon>
        <taxon>rosids</taxon>
        <taxon>fabids</taxon>
        <taxon>Malpighiales</taxon>
        <taxon>Salicaceae</taxon>
        <taxon>Saliceae</taxon>
        <taxon>Populus</taxon>
    </lineage>
</organism>
<keyword evidence="2" id="KW-1185">Reference proteome</keyword>
<dbReference type="InParanoid" id="A0A2K2BG47"/>
<name>A0A2K2BG47_POPTR</name>
<proteinExistence type="predicted"/>
<sequence length="72" mass="7812">MMAGSAPTIAYVLNTPKMGDPLRTTTLHFMSNTTPASSLIWLEFPAVLIPSFLNTSFNFPRPAIGGGGWGRW</sequence>
<dbReference type="Proteomes" id="UP000006729">
    <property type="component" value="Chromosome 2"/>
</dbReference>